<evidence type="ECO:0000256" key="5">
    <source>
        <dbReference type="ARBA" id="ARBA00023136"/>
    </source>
</evidence>
<dbReference type="EMBL" id="CAJPIZ010013528">
    <property type="protein sequence ID" value="CAG2114291.1"/>
    <property type="molecule type" value="Genomic_DNA"/>
</dbReference>
<evidence type="ECO:0000256" key="1">
    <source>
        <dbReference type="ARBA" id="ARBA00004141"/>
    </source>
</evidence>
<dbReference type="PANTHER" id="PTHR48041:SF139">
    <property type="entry name" value="PROTEIN SCARLET"/>
    <property type="match status" value="1"/>
</dbReference>
<name>A0A7R9L4N9_9ACAR</name>
<dbReference type="InterPro" id="IPR050352">
    <property type="entry name" value="ABCG_transporters"/>
</dbReference>
<dbReference type="AlphaFoldDB" id="A0A7R9L4N9"/>
<proteinExistence type="predicted"/>
<gene>
    <name evidence="9" type="ORF">OSB1V03_LOCUS14257</name>
</gene>
<feature type="domain" description="ABC-2 type transporter transmembrane" evidence="7">
    <location>
        <begin position="261"/>
        <end position="407"/>
    </location>
</feature>
<evidence type="ECO:0000256" key="2">
    <source>
        <dbReference type="ARBA" id="ARBA00022448"/>
    </source>
</evidence>
<dbReference type="GO" id="GO:0140359">
    <property type="term" value="F:ABC-type transporter activity"/>
    <property type="evidence" value="ECO:0007669"/>
    <property type="project" value="InterPro"/>
</dbReference>
<protein>
    <submittedName>
        <fullName evidence="9">Uncharacterized protein</fullName>
    </submittedName>
</protein>
<comment type="subcellular location">
    <subcellularLocation>
        <location evidence="1">Membrane</location>
        <topology evidence="1">Multi-pass membrane protein</topology>
    </subcellularLocation>
</comment>
<keyword evidence="10" id="KW-1185">Reference proteome</keyword>
<feature type="transmembrane region" description="Helical" evidence="6">
    <location>
        <begin position="258"/>
        <end position="277"/>
    </location>
</feature>
<feature type="transmembrane region" description="Helical" evidence="6">
    <location>
        <begin position="459"/>
        <end position="479"/>
    </location>
</feature>
<feature type="transmembrane region" description="Helical" evidence="6">
    <location>
        <begin position="297"/>
        <end position="318"/>
    </location>
</feature>
<dbReference type="Pfam" id="PF01061">
    <property type="entry name" value="ABC2_membrane"/>
    <property type="match status" value="1"/>
</dbReference>
<feature type="transmembrane region" description="Helical" evidence="6">
    <location>
        <begin position="222"/>
        <end position="252"/>
    </location>
</feature>
<evidence type="ECO:0000313" key="10">
    <source>
        <dbReference type="Proteomes" id="UP000759131"/>
    </source>
</evidence>
<dbReference type="InterPro" id="IPR013525">
    <property type="entry name" value="ABC2_TM"/>
</dbReference>
<evidence type="ECO:0000313" key="9">
    <source>
        <dbReference type="EMBL" id="CAD7633861.1"/>
    </source>
</evidence>
<evidence type="ECO:0000259" key="7">
    <source>
        <dbReference type="Pfam" id="PF01061"/>
    </source>
</evidence>
<keyword evidence="2" id="KW-0813">Transport</keyword>
<dbReference type="OrthoDB" id="6716308at2759"/>
<evidence type="ECO:0000256" key="6">
    <source>
        <dbReference type="SAM" id="Phobius"/>
    </source>
</evidence>
<organism evidence="9">
    <name type="scientific">Medioppia subpectinata</name>
    <dbReference type="NCBI Taxonomy" id="1979941"/>
    <lineage>
        <taxon>Eukaryota</taxon>
        <taxon>Metazoa</taxon>
        <taxon>Ecdysozoa</taxon>
        <taxon>Arthropoda</taxon>
        <taxon>Chelicerata</taxon>
        <taxon>Arachnida</taxon>
        <taxon>Acari</taxon>
        <taxon>Acariformes</taxon>
        <taxon>Sarcoptiformes</taxon>
        <taxon>Oribatida</taxon>
        <taxon>Brachypylina</taxon>
        <taxon>Oppioidea</taxon>
        <taxon>Oppiidae</taxon>
        <taxon>Medioppia</taxon>
    </lineage>
</organism>
<keyword evidence="3 6" id="KW-0812">Transmembrane</keyword>
<feature type="transmembrane region" description="Helical" evidence="6">
    <location>
        <begin position="154"/>
        <end position="171"/>
    </location>
</feature>
<reference evidence="9" key="1">
    <citation type="submission" date="2020-11" db="EMBL/GenBank/DDBJ databases">
        <authorList>
            <person name="Tran Van P."/>
        </authorList>
    </citation>
    <scope>NUCLEOTIDE SEQUENCE</scope>
</reference>
<feature type="transmembrane region" description="Helical" evidence="6">
    <location>
        <begin position="324"/>
        <end position="348"/>
    </location>
</feature>
<keyword evidence="5 6" id="KW-0472">Membrane</keyword>
<evidence type="ECO:0000256" key="3">
    <source>
        <dbReference type="ARBA" id="ARBA00022692"/>
    </source>
</evidence>
<accession>A0A7R9L4N9</accession>
<dbReference type="PANTHER" id="PTHR48041">
    <property type="entry name" value="ABC TRANSPORTER G FAMILY MEMBER 28"/>
    <property type="match status" value="1"/>
</dbReference>
<dbReference type="GO" id="GO:0005886">
    <property type="term" value="C:plasma membrane"/>
    <property type="evidence" value="ECO:0007669"/>
    <property type="project" value="TreeGrafter"/>
</dbReference>
<keyword evidence="4 6" id="KW-1133">Transmembrane helix</keyword>
<dbReference type="Pfam" id="PF19055">
    <property type="entry name" value="ABC2_membrane_7"/>
    <property type="match status" value="1"/>
</dbReference>
<sequence>MAASGRTVVCTIHQPSSEVFSIFSHLLLMAEGRVAYLGKSEKAVEYFSTLGLFCPNNYNPSDFYIKQLAVIPGNETQTKEKIESICDRYVDSVYAKEALPQQNCEQFIYSSKEELEIRNSRHVYKSNWFTQFWALLWRSHLTVMREPKVTRTQISQTVFVAILLGFIYWQLDLDQTGVININGALFLLITNLSFQNAYAVVKTFCIELPIFQREHNNGMYRVSAYFLAKMLAEAPIYLLLPFLFVSIFYYMVGLNSGVIQFFTCALISTFCIELPIFQREHNNGMYRVSAYFLAKMLAEAPIYLLLPFLFVSIFYYMVGLNSGVIQFFTCALISVLVANTACSFGYFISCLTSDVTIALALTPPVMVAFLIFGGYFLNNSSVPVYFIWFKYMSWFYYGNEALVINQWRNIHHIHCPSDNSTLEMANYTTATTTTSHCIRTGREVIETLHFSETRFTADITALLLLILVFRSMAFIALFMRSTRR</sequence>
<dbReference type="InterPro" id="IPR043926">
    <property type="entry name" value="ABCG_dom"/>
</dbReference>
<evidence type="ECO:0000256" key="4">
    <source>
        <dbReference type="ARBA" id="ARBA00022989"/>
    </source>
</evidence>
<dbReference type="EMBL" id="OC868103">
    <property type="protein sequence ID" value="CAD7633861.1"/>
    <property type="molecule type" value="Genomic_DNA"/>
</dbReference>
<feature type="domain" description="ABC transporter family G" evidence="8">
    <location>
        <begin position="13"/>
        <end position="89"/>
    </location>
</feature>
<evidence type="ECO:0000259" key="8">
    <source>
        <dbReference type="Pfam" id="PF19055"/>
    </source>
</evidence>
<dbReference type="Proteomes" id="UP000759131">
    <property type="component" value="Unassembled WGS sequence"/>
</dbReference>
<feature type="transmembrane region" description="Helical" evidence="6">
    <location>
        <begin position="177"/>
        <end position="201"/>
    </location>
</feature>